<dbReference type="GeneID" id="28853255"/>
<dbReference type="Gene3D" id="3.30.200.20">
    <property type="entry name" value="Phosphorylase Kinase, domain 1"/>
    <property type="match status" value="1"/>
</dbReference>
<feature type="domain" description="Protein kinase" evidence="6">
    <location>
        <begin position="1"/>
        <end position="366"/>
    </location>
</feature>
<evidence type="ECO:0000313" key="7">
    <source>
        <dbReference type="EMBL" id="OAQ58757.1"/>
    </source>
</evidence>
<evidence type="ECO:0000256" key="5">
    <source>
        <dbReference type="ARBA" id="ARBA00022840"/>
    </source>
</evidence>
<dbReference type="GO" id="GO:0004674">
    <property type="term" value="F:protein serine/threonine kinase activity"/>
    <property type="evidence" value="ECO:0007669"/>
    <property type="project" value="UniProtKB-KW"/>
</dbReference>
<dbReference type="Proteomes" id="UP000078397">
    <property type="component" value="Unassembled WGS sequence"/>
</dbReference>
<dbReference type="PANTHER" id="PTHR45646:SF11">
    <property type="entry name" value="SERINE_THREONINE-PROTEIN KINASE DOA"/>
    <property type="match status" value="1"/>
</dbReference>
<dbReference type="InterPro" id="IPR000719">
    <property type="entry name" value="Prot_kinase_dom"/>
</dbReference>
<dbReference type="Pfam" id="PF00069">
    <property type="entry name" value="Pkinase"/>
    <property type="match status" value="1"/>
</dbReference>
<keyword evidence="4 7" id="KW-0418">Kinase</keyword>
<dbReference type="GO" id="GO:0005634">
    <property type="term" value="C:nucleus"/>
    <property type="evidence" value="ECO:0007669"/>
    <property type="project" value="TreeGrafter"/>
</dbReference>
<comment type="caution">
    <text evidence="7">The sequence shown here is derived from an EMBL/GenBank/DDBJ whole genome shotgun (WGS) entry which is preliminary data.</text>
</comment>
<keyword evidence="2" id="KW-0808">Transferase</keyword>
<keyword evidence="3" id="KW-0547">Nucleotide-binding</keyword>
<dbReference type="RefSeq" id="XP_018136876.1">
    <property type="nucleotide sequence ID" value="XM_018289261.1"/>
</dbReference>
<dbReference type="PROSITE" id="PS50011">
    <property type="entry name" value="PROTEIN_KINASE_DOM"/>
    <property type="match status" value="1"/>
</dbReference>
<keyword evidence="1" id="KW-0723">Serine/threonine-protein kinase</keyword>
<dbReference type="GO" id="GO:0005524">
    <property type="term" value="F:ATP binding"/>
    <property type="evidence" value="ECO:0007669"/>
    <property type="project" value="UniProtKB-KW"/>
</dbReference>
<dbReference type="SMART" id="SM00220">
    <property type="entry name" value="S_TKc"/>
    <property type="match status" value="1"/>
</dbReference>
<evidence type="ECO:0000256" key="3">
    <source>
        <dbReference type="ARBA" id="ARBA00022741"/>
    </source>
</evidence>
<dbReference type="OrthoDB" id="5979581at2759"/>
<gene>
    <name evidence="7" type="ORF">VFPPC_10978</name>
</gene>
<name>A0A179EZX6_METCM</name>
<dbReference type="PANTHER" id="PTHR45646">
    <property type="entry name" value="SERINE/THREONINE-PROTEIN KINASE DOA-RELATED"/>
    <property type="match status" value="1"/>
</dbReference>
<organism evidence="7 8">
    <name type="scientific">Pochonia chlamydosporia 170</name>
    <dbReference type="NCBI Taxonomy" id="1380566"/>
    <lineage>
        <taxon>Eukaryota</taxon>
        <taxon>Fungi</taxon>
        <taxon>Dikarya</taxon>
        <taxon>Ascomycota</taxon>
        <taxon>Pezizomycotina</taxon>
        <taxon>Sordariomycetes</taxon>
        <taxon>Hypocreomycetidae</taxon>
        <taxon>Hypocreales</taxon>
        <taxon>Clavicipitaceae</taxon>
        <taxon>Pochonia</taxon>
    </lineage>
</organism>
<keyword evidence="5" id="KW-0067">ATP-binding</keyword>
<dbReference type="InterPro" id="IPR011009">
    <property type="entry name" value="Kinase-like_dom_sf"/>
</dbReference>
<dbReference type="GO" id="GO:0043484">
    <property type="term" value="P:regulation of RNA splicing"/>
    <property type="evidence" value="ECO:0007669"/>
    <property type="project" value="TreeGrafter"/>
</dbReference>
<dbReference type="Gene3D" id="1.10.510.10">
    <property type="entry name" value="Transferase(Phosphotransferase) domain 1"/>
    <property type="match status" value="1"/>
</dbReference>
<protein>
    <submittedName>
        <fullName evidence="7">Kinase domain-containing protein</fullName>
    </submittedName>
</protein>
<evidence type="ECO:0000259" key="6">
    <source>
        <dbReference type="PROSITE" id="PS50011"/>
    </source>
</evidence>
<dbReference type="InterPro" id="IPR046670">
    <property type="entry name" value="DUF6540"/>
</dbReference>
<proteinExistence type="predicted"/>
<evidence type="ECO:0000313" key="8">
    <source>
        <dbReference type="Proteomes" id="UP000078397"/>
    </source>
</evidence>
<reference evidence="7 8" key="1">
    <citation type="journal article" date="2016" name="PLoS Pathog.">
        <title>Biosynthesis of antibiotic leucinostatins in bio-control fungus Purpureocillium lilacinum and their inhibition on phytophthora revealed by genome mining.</title>
        <authorList>
            <person name="Wang G."/>
            <person name="Liu Z."/>
            <person name="Lin R."/>
            <person name="Li E."/>
            <person name="Mao Z."/>
            <person name="Ling J."/>
            <person name="Yang Y."/>
            <person name="Yin W.B."/>
            <person name="Xie B."/>
        </authorList>
    </citation>
    <scope>NUCLEOTIDE SEQUENCE [LARGE SCALE GENOMIC DNA]</scope>
    <source>
        <strain evidence="7">170</strain>
    </source>
</reference>
<keyword evidence="8" id="KW-1185">Reference proteome</keyword>
<dbReference type="STRING" id="1380566.A0A179EZX6"/>
<dbReference type="AlphaFoldDB" id="A0A179EZX6"/>
<sequence>MSYPIYKVAYLGLPRNHHATFVETDANGGGVVFHVTGDIQNGMRFETKAGLSYIRTPIDVFDLPGDGGTHKCLVFEPMRETLSQFQQRLPRQRLGLSLFKAYMFCLLQALDYLHTDCRLIHTGMSLDDNIMVTIEDDSVLEDLVHYYKTNSQPRHIRKEDGRVMYLSHDEFGGLRGTNFLPQLTDFNLCFPGFPDNRGHISPIQSHRYPVPEVFLGCPWSYGADIWNLGLMQMWNLLENTSLFDHPAGDDGQYDAHGHLAHMVSMLGDPPAVLIQRERMCRKAKLGRVIVNPKGKECEIMNEFWGGPFFDKDGTLRNAKGETQLSDTVTELAGEEKRQFLDFAGSMLQWLPEKRKTAKELVQHPFLEDLKIP</sequence>
<evidence type="ECO:0000256" key="1">
    <source>
        <dbReference type="ARBA" id="ARBA00022527"/>
    </source>
</evidence>
<evidence type="ECO:0000256" key="2">
    <source>
        <dbReference type="ARBA" id="ARBA00022679"/>
    </source>
</evidence>
<dbReference type="SUPFAM" id="SSF56112">
    <property type="entry name" value="Protein kinase-like (PK-like)"/>
    <property type="match status" value="1"/>
</dbReference>
<evidence type="ECO:0000256" key="4">
    <source>
        <dbReference type="ARBA" id="ARBA00022777"/>
    </source>
</evidence>
<dbReference type="KEGG" id="pchm:VFPPC_10978"/>
<dbReference type="EMBL" id="LSBJ02000014">
    <property type="protein sequence ID" value="OAQ58757.1"/>
    <property type="molecule type" value="Genomic_DNA"/>
</dbReference>
<dbReference type="Pfam" id="PF20174">
    <property type="entry name" value="DUF6540"/>
    <property type="match status" value="1"/>
</dbReference>
<accession>A0A179EZX6</accession>
<dbReference type="InterPro" id="IPR051175">
    <property type="entry name" value="CLK_kinases"/>
</dbReference>